<sequence>MSEGIAGLRLLPWTDPAGKPAYTPDGNPTGLIAQMADDAEHQQITRASAVLSDVVELLRTTKEAPRLINEPSRIVLTAACEALTNVLRVAVSRGMRLPGYDRDEIPENEWTWPPRSSHPGESPAESGNG</sequence>
<protein>
    <submittedName>
        <fullName evidence="2">Uncharacterized protein</fullName>
    </submittedName>
</protein>
<reference evidence="2 3" key="1">
    <citation type="submission" date="2017-06" db="EMBL/GenBank/DDBJ databases">
        <authorList>
            <person name="Kim H.J."/>
            <person name="Triplett B.A."/>
        </authorList>
    </citation>
    <scope>NUCLEOTIDE SEQUENCE [LARGE SCALE GENOMIC DNA]</scope>
    <source>
        <strain evidence="2 3">CGMCC 4.1858</strain>
    </source>
</reference>
<dbReference type="Proteomes" id="UP000198280">
    <property type="component" value="Unassembled WGS sequence"/>
</dbReference>
<dbReference type="RefSeq" id="WP_143681661.1">
    <property type="nucleotide sequence ID" value="NZ_FZOF01000021.1"/>
</dbReference>
<evidence type="ECO:0000313" key="3">
    <source>
        <dbReference type="Proteomes" id="UP000198280"/>
    </source>
</evidence>
<dbReference type="AlphaFoldDB" id="A0A239LSQ3"/>
<gene>
    <name evidence="2" type="ORF">SAMN05216252_1212</name>
</gene>
<proteinExistence type="predicted"/>
<evidence type="ECO:0000313" key="2">
    <source>
        <dbReference type="EMBL" id="SNT32833.1"/>
    </source>
</evidence>
<organism evidence="2 3">
    <name type="scientific">Actinacidiphila glaucinigra</name>
    <dbReference type="NCBI Taxonomy" id="235986"/>
    <lineage>
        <taxon>Bacteria</taxon>
        <taxon>Bacillati</taxon>
        <taxon>Actinomycetota</taxon>
        <taxon>Actinomycetes</taxon>
        <taxon>Kitasatosporales</taxon>
        <taxon>Streptomycetaceae</taxon>
        <taxon>Actinacidiphila</taxon>
    </lineage>
</organism>
<dbReference type="OrthoDB" id="4320909at2"/>
<name>A0A239LSQ3_9ACTN</name>
<accession>A0A239LSQ3</accession>
<evidence type="ECO:0000256" key="1">
    <source>
        <dbReference type="SAM" id="MobiDB-lite"/>
    </source>
</evidence>
<keyword evidence="3" id="KW-1185">Reference proteome</keyword>
<dbReference type="EMBL" id="FZOF01000021">
    <property type="protein sequence ID" value="SNT32833.1"/>
    <property type="molecule type" value="Genomic_DNA"/>
</dbReference>
<feature type="region of interest" description="Disordered" evidence="1">
    <location>
        <begin position="98"/>
        <end position="129"/>
    </location>
</feature>